<evidence type="ECO:0000259" key="2">
    <source>
        <dbReference type="Pfam" id="PF22600"/>
    </source>
</evidence>
<sequence>LHSLDIMIPWATISACRYLTWSVNYQRRALHVLPRLCSQPTTTGSFVPLDHLVNRRRDEAQRSLLVEVAGIESAVDLHQVCSQYGTVHKMFHYVLQCGHNNKEMILVEFKELSSLKQALHFTCLNSAKDVLPTHSPFVCLSAGESSGGAISAQTFKNITDLVTSNTTYSREELKQHISECSDISEQIQKLYDSQKLTELDWRLRFFTCRQIEVALSGLFPRATVLPFGSSINSFGNINCDLDMILELSGFSAQENSHRLIFQAKKSLASANSRVALQRRMELISGILDSFVPGCSQVRKILNARVPIIKYHQDLTDIECDLSMSNRSGFYMSHMLYMYGSMDPRVRPLVFAVRRWARDRHITSPFSGRWITNFSVTIMVLFYLMNVSPPVIPSLQSLKVNSGPDDDDESCVRFNFPTNLGKVVTSQNRESLETLLKGFFEFYDTFNFRELGLSVLHGRSFIKPVHSALYIQNPLEGELNVSRNVTLEEVEKLRAELTHARFLLESSAHNIDDAASNEVWGALSLWPETATSSGPSHIIQGSSNYPIDWKEVFHTENKKLIQSTNTKKSSLKGNSAGNQQKENNNGNTVFLKAGSVSNKGMGARGTTKLDNLVSKLKQKTTQREHIPHRNKFMYKGKYK</sequence>
<dbReference type="SUPFAM" id="SSF81301">
    <property type="entry name" value="Nucleotidyltransferase"/>
    <property type="match status" value="1"/>
</dbReference>
<dbReference type="GO" id="GO:0031123">
    <property type="term" value="P:RNA 3'-end processing"/>
    <property type="evidence" value="ECO:0007669"/>
    <property type="project" value="TreeGrafter"/>
</dbReference>
<proteinExistence type="predicted"/>
<dbReference type="PANTHER" id="PTHR12271:SF133">
    <property type="entry name" value="POLY(A) RNA POLYMERASE, MITOCHONDRIAL"/>
    <property type="match status" value="1"/>
</dbReference>
<evidence type="ECO:0000256" key="1">
    <source>
        <dbReference type="SAM" id="MobiDB-lite"/>
    </source>
</evidence>
<dbReference type="GO" id="GO:1990817">
    <property type="term" value="F:poly(A) RNA polymerase activity"/>
    <property type="evidence" value="ECO:0007669"/>
    <property type="project" value="TreeGrafter"/>
</dbReference>
<evidence type="ECO:0000313" key="3">
    <source>
        <dbReference type="EMBL" id="KAK8730692.1"/>
    </source>
</evidence>
<dbReference type="Gene3D" id="3.30.460.10">
    <property type="entry name" value="Beta Polymerase, domain 2"/>
    <property type="match status" value="1"/>
</dbReference>
<dbReference type="InterPro" id="IPR043519">
    <property type="entry name" value="NT_sf"/>
</dbReference>
<organism evidence="3 4">
    <name type="scientific">Cherax quadricarinatus</name>
    <name type="common">Australian red claw crayfish</name>
    <dbReference type="NCBI Taxonomy" id="27406"/>
    <lineage>
        <taxon>Eukaryota</taxon>
        <taxon>Metazoa</taxon>
        <taxon>Ecdysozoa</taxon>
        <taxon>Arthropoda</taxon>
        <taxon>Crustacea</taxon>
        <taxon>Multicrustacea</taxon>
        <taxon>Malacostraca</taxon>
        <taxon>Eumalacostraca</taxon>
        <taxon>Eucarida</taxon>
        <taxon>Decapoda</taxon>
        <taxon>Pleocyemata</taxon>
        <taxon>Astacidea</taxon>
        <taxon>Parastacoidea</taxon>
        <taxon>Parastacidae</taxon>
        <taxon>Cherax</taxon>
    </lineage>
</organism>
<dbReference type="Proteomes" id="UP001445076">
    <property type="component" value="Unassembled WGS sequence"/>
</dbReference>
<feature type="non-terminal residue" evidence="3">
    <location>
        <position position="1"/>
    </location>
</feature>
<reference evidence="3 4" key="1">
    <citation type="journal article" date="2024" name="BMC Genomics">
        <title>Genome assembly of redclaw crayfish (Cherax quadricarinatus) provides insights into its immune adaptation and hypoxia tolerance.</title>
        <authorList>
            <person name="Liu Z."/>
            <person name="Zheng J."/>
            <person name="Li H."/>
            <person name="Fang K."/>
            <person name="Wang S."/>
            <person name="He J."/>
            <person name="Zhou D."/>
            <person name="Weng S."/>
            <person name="Chi M."/>
            <person name="Gu Z."/>
            <person name="He J."/>
            <person name="Li F."/>
            <person name="Wang M."/>
        </authorList>
    </citation>
    <scope>NUCLEOTIDE SEQUENCE [LARGE SCALE GENOMIC DNA]</scope>
    <source>
        <strain evidence="3">ZL_2023a</strain>
    </source>
</reference>
<dbReference type="Gene3D" id="1.10.1410.10">
    <property type="match status" value="1"/>
</dbReference>
<dbReference type="PANTHER" id="PTHR12271">
    <property type="entry name" value="POLY A POLYMERASE CID PAP -RELATED"/>
    <property type="match status" value="1"/>
</dbReference>
<comment type="caution">
    <text evidence="3">The sequence shown here is derived from an EMBL/GenBank/DDBJ whole genome shotgun (WGS) entry which is preliminary data.</text>
</comment>
<evidence type="ECO:0000313" key="4">
    <source>
        <dbReference type="Proteomes" id="UP001445076"/>
    </source>
</evidence>
<dbReference type="SUPFAM" id="SSF81631">
    <property type="entry name" value="PAP/OAS1 substrate-binding domain"/>
    <property type="match status" value="1"/>
</dbReference>
<dbReference type="AlphaFoldDB" id="A0AAW0WTX8"/>
<dbReference type="Pfam" id="PF22600">
    <property type="entry name" value="MTPAP-like_central"/>
    <property type="match status" value="1"/>
</dbReference>
<feature type="region of interest" description="Disordered" evidence="1">
    <location>
        <begin position="560"/>
        <end position="587"/>
    </location>
</feature>
<dbReference type="EMBL" id="JARKIK010000063">
    <property type="protein sequence ID" value="KAK8730692.1"/>
    <property type="molecule type" value="Genomic_DNA"/>
</dbReference>
<name>A0AAW0WTX8_CHEQU</name>
<gene>
    <name evidence="3" type="ORF">OTU49_007872</name>
</gene>
<dbReference type="InterPro" id="IPR054708">
    <property type="entry name" value="MTPAP-like_central"/>
</dbReference>
<accession>A0AAW0WTX8</accession>
<protein>
    <recommendedName>
        <fullName evidence="2">Poly(A) RNA polymerase mitochondrial-like central palm domain-containing protein</fullName>
    </recommendedName>
</protein>
<keyword evidence="4" id="KW-1185">Reference proteome</keyword>
<dbReference type="CDD" id="cd05402">
    <property type="entry name" value="NT_PAP_TUTase"/>
    <property type="match status" value="1"/>
</dbReference>
<feature type="domain" description="Poly(A) RNA polymerase mitochondrial-like central palm" evidence="2">
    <location>
        <begin position="183"/>
        <end position="339"/>
    </location>
</feature>